<dbReference type="GO" id="GO:0006897">
    <property type="term" value="P:endocytosis"/>
    <property type="evidence" value="ECO:0007669"/>
    <property type="project" value="InterPro"/>
</dbReference>
<dbReference type="PROSITE" id="PS50127">
    <property type="entry name" value="UBC_2"/>
    <property type="match status" value="1"/>
</dbReference>
<dbReference type="InterPro" id="IPR004152">
    <property type="entry name" value="GAT_dom"/>
</dbReference>
<evidence type="ECO:0000259" key="12">
    <source>
        <dbReference type="PROSITE" id="PS50179"/>
    </source>
</evidence>
<keyword evidence="4" id="KW-0808">Transferase</keyword>
<feature type="domain" description="VHS" evidence="12">
    <location>
        <begin position="143"/>
        <end position="260"/>
    </location>
</feature>
<dbReference type="InterPro" id="IPR038425">
    <property type="entry name" value="GAT_sf"/>
</dbReference>
<dbReference type="PANTHER" id="PTHR47789">
    <property type="entry name" value="LAS SEVENTEEN-BINDING PROTEIN 5"/>
    <property type="match status" value="1"/>
</dbReference>
<organism evidence="14 15">
    <name type="scientific">Cetraspora pellucida</name>
    <dbReference type="NCBI Taxonomy" id="1433469"/>
    <lineage>
        <taxon>Eukaryota</taxon>
        <taxon>Fungi</taxon>
        <taxon>Fungi incertae sedis</taxon>
        <taxon>Mucoromycota</taxon>
        <taxon>Glomeromycotina</taxon>
        <taxon>Glomeromycetes</taxon>
        <taxon>Diversisporales</taxon>
        <taxon>Gigasporaceae</taxon>
        <taxon>Cetraspora</taxon>
    </lineage>
</organism>
<dbReference type="SMART" id="SM00212">
    <property type="entry name" value="UBCc"/>
    <property type="match status" value="1"/>
</dbReference>
<dbReference type="Proteomes" id="UP000789759">
    <property type="component" value="Unassembled WGS sequence"/>
</dbReference>
<dbReference type="Pfam" id="PF00179">
    <property type="entry name" value="UQ_con"/>
    <property type="match status" value="1"/>
</dbReference>
<evidence type="ECO:0000313" key="15">
    <source>
        <dbReference type="Proteomes" id="UP000789759"/>
    </source>
</evidence>
<keyword evidence="7" id="KW-0067">ATP-binding</keyword>
<sequence length="493" mass="55517">MALKRIQKVGVDPTIELAELNRDPPAGISAGPTEEDIFNWTGTILGPANSPYKGGIFKLKIEFSQDYPFKPPSVKFITRVYHPNIDDDGSICVNLLKTDVWKPATKISQVLKAIADLLENPNPDDALVASIAEYLDQCVVKEDDDWDLIMVACNAVNATDAGAKEAAKFIRKKIVRIQLINMQHRILTVLQAMAENCGAKFHAEIASKKFLEALEQVVVTPNADPDVKHKLVELLSNWTKAFQDEPSLWQISSLYNKLKKMKVIPMGEYQNNPIVNPRRVVYVSHFFNTSLDKVAEDIELAKNNVQLFTQTISFTDPEAEDITKNELIQEFHAKCQSLLQNINRYINEVQDEHWLDTLISVNQELVKAFQLYGDMVERGQIRAAEKISVQSSRNNYYDNYFDADDAGVGGSKSIAIDPFADYNEVEQIPVTSSQSERRRGKVPVSIYNDDDLFKDDPNGLSNQQYSSLVAPLQPTKYHPPNVTDNGRQDHMSI</sequence>
<dbReference type="InterPro" id="IPR023313">
    <property type="entry name" value="UBQ-conjugating_AS"/>
</dbReference>
<evidence type="ECO:0000256" key="8">
    <source>
        <dbReference type="ARBA" id="ARBA00022927"/>
    </source>
</evidence>
<dbReference type="InterPro" id="IPR002014">
    <property type="entry name" value="VHS_dom"/>
</dbReference>
<dbReference type="GO" id="GO:0030479">
    <property type="term" value="C:actin cortical patch"/>
    <property type="evidence" value="ECO:0007669"/>
    <property type="project" value="TreeGrafter"/>
</dbReference>
<evidence type="ECO:0000256" key="10">
    <source>
        <dbReference type="SAM" id="MobiDB-lite"/>
    </source>
</evidence>
<keyword evidence="15" id="KW-1185">Reference proteome</keyword>
<dbReference type="OrthoDB" id="10255964at2759"/>
<dbReference type="InterPro" id="IPR016135">
    <property type="entry name" value="UBQ-conjugating_enzyme/RWD"/>
</dbReference>
<dbReference type="Gene3D" id="3.10.110.10">
    <property type="entry name" value="Ubiquitin Conjugating Enzyme"/>
    <property type="match status" value="1"/>
</dbReference>
<evidence type="ECO:0000313" key="14">
    <source>
        <dbReference type="EMBL" id="CAG8664251.1"/>
    </source>
</evidence>
<dbReference type="GO" id="GO:0007015">
    <property type="term" value="P:actin filament organization"/>
    <property type="evidence" value="ECO:0007669"/>
    <property type="project" value="InterPro"/>
</dbReference>
<comment type="caution">
    <text evidence="14">The sequence shown here is derived from an EMBL/GenBank/DDBJ whole genome shotgun (WGS) entry which is preliminary data.</text>
</comment>
<dbReference type="CDD" id="cd21383">
    <property type="entry name" value="GAT_GGA_Tom1-like"/>
    <property type="match status" value="1"/>
</dbReference>
<dbReference type="EMBL" id="CAJVQA010007948">
    <property type="protein sequence ID" value="CAG8664251.1"/>
    <property type="molecule type" value="Genomic_DNA"/>
</dbReference>
<evidence type="ECO:0000256" key="9">
    <source>
        <dbReference type="PROSITE-ProRule" id="PRU10133"/>
    </source>
</evidence>
<feature type="domain" description="GAT" evidence="13">
    <location>
        <begin position="289"/>
        <end position="377"/>
    </location>
</feature>
<dbReference type="Gene3D" id="1.20.58.160">
    <property type="match status" value="1"/>
</dbReference>
<dbReference type="GO" id="GO:0007034">
    <property type="term" value="P:vacuolar transport"/>
    <property type="evidence" value="ECO:0007669"/>
    <property type="project" value="UniProtKB-ARBA"/>
</dbReference>
<dbReference type="GO" id="GO:0043130">
    <property type="term" value="F:ubiquitin binding"/>
    <property type="evidence" value="ECO:0007669"/>
    <property type="project" value="InterPro"/>
</dbReference>
<evidence type="ECO:0000256" key="3">
    <source>
        <dbReference type="ARBA" id="ARBA00022448"/>
    </source>
</evidence>
<evidence type="ECO:0000256" key="5">
    <source>
        <dbReference type="ARBA" id="ARBA00022741"/>
    </source>
</evidence>
<comment type="pathway">
    <text evidence="2">Protein modification; protein ubiquitination.</text>
</comment>
<evidence type="ECO:0000259" key="11">
    <source>
        <dbReference type="PROSITE" id="PS50127"/>
    </source>
</evidence>
<dbReference type="SMART" id="SM00288">
    <property type="entry name" value="VHS"/>
    <property type="match status" value="1"/>
</dbReference>
<dbReference type="PANTHER" id="PTHR47789:SF1">
    <property type="entry name" value="LAS SEVENTEEN-BINDING PROTEIN 5"/>
    <property type="match status" value="1"/>
</dbReference>
<dbReference type="GO" id="GO:0015031">
    <property type="term" value="P:protein transport"/>
    <property type="evidence" value="ECO:0007669"/>
    <property type="project" value="UniProtKB-KW"/>
</dbReference>
<evidence type="ECO:0000256" key="6">
    <source>
        <dbReference type="ARBA" id="ARBA00022786"/>
    </source>
</evidence>
<dbReference type="SUPFAM" id="SSF89009">
    <property type="entry name" value="GAT-like domain"/>
    <property type="match status" value="1"/>
</dbReference>
<reference evidence="14" key="1">
    <citation type="submission" date="2021-06" db="EMBL/GenBank/DDBJ databases">
        <authorList>
            <person name="Kallberg Y."/>
            <person name="Tangrot J."/>
            <person name="Rosling A."/>
        </authorList>
    </citation>
    <scope>NUCLEOTIDE SEQUENCE</scope>
    <source>
        <strain evidence="14">FL966</strain>
    </source>
</reference>
<evidence type="ECO:0000256" key="7">
    <source>
        <dbReference type="ARBA" id="ARBA00022840"/>
    </source>
</evidence>
<dbReference type="CDD" id="cd23815">
    <property type="entry name" value="UBCc_SpUBC14-like"/>
    <property type="match status" value="1"/>
</dbReference>
<dbReference type="GO" id="GO:0061631">
    <property type="term" value="F:ubiquitin conjugating enzyme activity"/>
    <property type="evidence" value="ECO:0007669"/>
    <property type="project" value="UniProtKB-EC"/>
</dbReference>
<dbReference type="GO" id="GO:0005524">
    <property type="term" value="F:ATP binding"/>
    <property type="evidence" value="ECO:0007669"/>
    <property type="project" value="UniProtKB-KW"/>
</dbReference>
<dbReference type="InterPro" id="IPR000608">
    <property type="entry name" value="UBC"/>
</dbReference>
<feature type="region of interest" description="Disordered" evidence="10">
    <location>
        <begin position="469"/>
        <end position="493"/>
    </location>
</feature>
<keyword evidence="6" id="KW-0833">Ubl conjugation pathway</keyword>
<accession>A0A9N9EA93</accession>
<dbReference type="Gene3D" id="1.25.40.90">
    <property type="match status" value="1"/>
</dbReference>
<proteinExistence type="predicted"/>
<dbReference type="GO" id="GO:0051666">
    <property type="term" value="P:actin cortical patch localization"/>
    <property type="evidence" value="ECO:0007669"/>
    <property type="project" value="TreeGrafter"/>
</dbReference>
<dbReference type="FunFam" id="3.10.110.10:FF:000101">
    <property type="entry name" value="Ubiquitin-conjugating enzyme E2 D2"/>
    <property type="match status" value="1"/>
</dbReference>
<dbReference type="InterPro" id="IPR045007">
    <property type="entry name" value="LSB5"/>
</dbReference>
<gene>
    <name evidence="14" type="ORF">CPELLU_LOCUS9951</name>
</gene>
<dbReference type="InterPro" id="IPR008942">
    <property type="entry name" value="ENTH_VHS"/>
</dbReference>
<dbReference type="Pfam" id="PF03127">
    <property type="entry name" value="GAT"/>
    <property type="match status" value="1"/>
</dbReference>
<name>A0A9N9EA93_9GLOM</name>
<keyword evidence="8" id="KW-0653">Protein transport</keyword>
<dbReference type="GO" id="GO:0035091">
    <property type="term" value="F:phosphatidylinositol binding"/>
    <property type="evidence" value="ECO:0007669"/>
    <property type="project" value="InterPro"/>
</dbReference>
<evidence type="ECO:0000256" key="2">
    <source>
        <dbReference type="ARBA" id="ARBA00004906"/>
    </source>
</evidence>
<dbReference type="SUPFAM" id="SSF48464">
    <property type="entry name" value="ENTH/VHS domain"/>
    <property type="match status" value="1"/>
</dbReference>
<evidence type="ECO:0000256" key="1">
    <source>
        <dbReference type="ARBA" id="ARBA00000485"/>
    </source>
</evidence>
<evidence type="ECO:0000256" key="4">
    <source>
        <dbReference type="ARBA" id="ARBA00022679"/>
    </source>
</evidence>
<dbReference type="PROSITE" id="PS50179">
    <property type="entry name" value="VHS"/>
    <property type="match status" value="1"/>
</dbReference>
<dbReference type="PROSITE" id="PS50909">
    <property type="entry name" value="GAT"/>
    <property type="match status" value="1"/>
</dbReference>
<dbReference type="Pfam" id="PF00790">
    <property type="entry name" value="VHS"/>
    <property type="match status" value="1"/>
</dbReference>
<protein>
    <submittedName>
        <fullName evidence="14">17538_t:CDS:1</fullName>
    </submittedName>
</protein>
<feature type="active site" description="Glycyl thioester intermediate" evidence="9">
    <location>
        <position position="92"/>
    </location>
</feature>
<keyword evidence="3" id="KW-0813">Transport</keyword>
<evidence type="ECO:0000259" key="13">
    <source>
        <dbReference type="PROSITE" id="PS50909"/>
    </source>
</evidence>
<dbReference type="CDD" id="cd16980">
    <property type="entry name" value="VHS_Lsb5"/>
    <property type="match status" value="1"/>
</dbReference>
<keyword evidence="5" id="KW-0547">Nucleotide-binding</keyword>
<dbReference type="SUPFAM" id="SSF54495">
    <property type="entry name" value="UBC-like"/>
    <property type="match status" value="1"/>
</dbReference>
<feature type="domain" description="UBC core" evidence="11">
    <location>
        <begin position="8"/>
        <end position="156"/>
    </location>
</feature>
<dbReference type="PROSITE" id="PS00183">
    <property type="entry name" value="UBC_1"/>
    <property type="match status" value="1"/>
</dbReference>
<comment type="catalytic activity">
    <reaction evidence="1">
        <text>S-ubiquitinyl-[E1 ubiquitin-activating enzyme]-L-cysteine + [E2 ubiquitin-conjugating enzyme]-L-cysteine = [E1 ubiquitin-activating enzyme]-L-cysteine + S-ubiquitinyl-[E2 ubiquitin-conjugating enzyme]-L-cysteine.</text>
        <dbReference type="EC" id="2.3.2.23"/>
    </reaction>
</comment>
<dbReference type="AlphaFoldDB" id="A0A9N9EA93"/>